<dbReference type="Pfam" id="PF06985">
    <property type="entry name" value="HET"/>
    <property type="match status" value="1"/>
</dbReference>
<accession>N1PHS5</accession>
<protein>
    <submittedName>
        <fullName evidence="4">Uncharacterized protein</fullName>
    </submittedName>
</protein>
<keyword evidence="5" id="KW-1185">Reference proteome</keyword>
<evidence type="ECO:0000313" key="5">
    <source>
        <dbReference type="Proteomes" id="UP000016933"/>
    </source>
</evidence>
<feature type="domain" description="DUF8212" evidence="3">
    <location>
        <begin position="271"/>
        <end position="304"/>
    </location>
</feature>
<evidence type="ECO:0000313" key="4">
    <source>
        <dbReference type="EMBL" id="EME41932.1"/>
    </source>
</evidence>
<feature type="compositionally biased region" description="Low complexity" evidence="1">
    <location>
        <begin position="577"/>
        <end position="587"/>
    </location>
</feature>
<feature type="domain" description="Heterokaryon incompatibility" evidence="2">
    <location>
        <begin position="25"/>
        <end position="149"/>
    </location>
</feature>
<evidence type="ECO:0000259" key="3">
    <source>
        <dbReference type="Pfam" id="PF26640"/>
    </source>
</evidence>
<feature type="region of interest" description="Disordered" evidence="1">
    <location>
        <begin position="574"/>
        <end position="597"/>
    </location>
</feature>
<gene>
    <name evidence="4" type="ORF">DOTSEDRAFT_74092</name>
</gene>
<dbReference type="InterPro" id="IPR010730">
    <property type="entry name" value="HET"/>
</dbReference>
<dbReference type="AlphaFoldDB" id="N1PHS5"/>
<dbReference type="PANTHER" id="PTHR10622">
    <property type="entry name" value="HET DOMAIN-CONTAINING PROTEIN"/>
    <property type="match status" value="1"/>
</dbReference>
<dbReference type="OrthoDB" id="674604at2759"/>
<dbReference type="PANTHER" id="PTHR10622:SF10">
    <property type="entry name" value="HET DOMAIN-CONTAINING PROTEIN"/>
    <property type="match status" value="1"/>
</dbReference>
<dbReference type="STRING" id="675120.N1PHS5"/>
<reference evidence="4 5" key="2">
    <citation type="journal article" date="2012" name="PLoS Pathog.">
        <title>Diverse lifestyles and strategies of plant pathogenesis encoded in the genomes of eighteen Dothideomycetes fungi.</title>
        <authorList>
            <person name="Ohm R.A."/>
            <person name="Feau N."/>
            <person name="Henrissat B."/>
            <person name="Schoch C.L."/>
            <person name="Horwitz B.A."/>
            <person name="Barry K.W."/>
            <person name="Condon B.J."/>
            <person name="Copeland A.C."/>
            <person name="Dhillon B."/>
            <person name="Glaser F."/>
            <person name="Hesse C.N."/>
            <person name="Kosti I."/>
            <person name="LaButti K."/>
            <person name="Lindquist E.A."/>
            <person name="Lucas S."/>
            <person name="Salamov A.A."/>
            <person name="Bradshaw R.E."/>
            <person name="Ciuffetti L."/>
            <person name="Hamelin R.C."/>
            <person name="Kema G.H.J."/>
            <person name="Lawrence C."/>
            <person name="Scott J.A."/>
            <person name="Spatafora J.W."/>
            <person name="Turgeon B.G."/>
            <person name="de Wit P.J.G.M."/>
            <person name="Zhong S."/>
            <person name="Goodwin S.B."/>
            <person name="Grigoriev I.V."/>
        </authorList>
    </citation>
    <scope>NUCLEOTIDE SEQUENCE [LARGE SCALE GENOMIC DNA]</scope>
    <source>
        <strain evidence="5">NZE10 / CBS 128990</strain>
    </source>
</reference>
<dbReference type="EMBL" id="KB446542">
    <property type="protein sequence ID" value="EME41932.1"/>
    <property type="molecule type" value="Genomic_DNA"/>
</dbReference>
<evidence type="ECO:0000259" key="2">
    <source>
        <dbReference type="Pfam" id="PF06985"/>
    </source>
</evidence>
<sequence>MRLLRCDSEQLLLQTFNEDSKIPKYAILSHTWLAAEDEVTYSDLNDFDASQRKPGWSKLDYARRQARYDGYLFVWIDTCCIDKSSSAELAEAINSMFRWYQEAEICYVYLTDVQPLNDPNIFAKIGQTATVSGDLRNSRWFTRGWTLQELLAPPKLHFYGLEWQSLGSWDRGLQTYYGAALADASNDCEGKLGPQIRSKMQDHISFAGTISDITGIHRDVLLGRSDPRSHSIAQRMSWAADRETTRAEDRAYSLLGMFDINMPVIYREGSRAFQRLQQEILRIDSDQSIFAWNHHSSDSRLPRDQSVLLAPSPVCFRESSNIIPLAYKKTRSYELTGAGVRITLPVMYKQGDRTLQRSVVVRGVLHCTVEDDRTKAVVLNLIRTNEKSLDFLVHHHKRFKTIDIYKTLSASTEQVIDILNRPKATITRHLGAIGRIILFRCIDSEKTLGSRLSIAAAEPLQHWREHSQSFHIPAGEALAGHIQLQIAGDVRVILIVYHGRRDSGGLRKLGVDAVMKLIKPGEDPSARFQQKQRQSYEAQLSSHLQLHDGLSCTAEMSEHFLNDQWATLITAKLSRDSSPGGSSAAPSVPGLSNIEES</sequence>
<proteinExistence type="predicted"/>
<dbReference type="Pfam" id="PF26640">
    <property type="entry name" value="DUF8212"/>
    <property type="match status" value="1"/>
</dbReference>
<reference evidence="5" key="1">
    <citation type="journal article" date="2012" name="PLoS Genet.">
        <title>The genomes of the fungal plant pathogens Cladosporium fulvum and Dothistroma septosporum reveal adaptation to different hosts and lifestyles but also signatures of common ancestry.</title>
        <authorList>
            <person name="de Wit P.J.G.M."/>
            <person name="van der Burgt A."/>
            <person name="Oekmen B."/>
            <person name="Stergiopoulos I."/>
            <person name="Abd-Elsalam K.A."/>
            <person name="Aerts A.L."/>
            <person name="Bahkali A.H."/>
            <person name="Beenen H.G."/>
            <person name="Chettri P."/>
            <person name="Cox M.P."/>
            <person name="Datema E."/>
            <person name="de Vries R.P."/>
            <person name="Dhillon B."/>
            <person name="Ganley A.R."/>
            <person name="Griffiths S.A."/>
            <person name="Guo Y."/>
            <person name="Hamelin R.C."/>
            <person name="Henrissat B."/>
            <person name="Kabir M.S."/>
            <person name="Jashni M.K."/>
            <person name="Kema G."/>
            <person name="Klaubauf S."/>
            <person name="Lapidus A."/>
            <person name="Levasseur A."/>
            <person name="Lindquist E."/>
            <person name="Mehrabi R."/>
            <person name="Ohm R.A."/>
            <person name="Owen T.J."/>
            <person name="Salamov A."/>
            <person name="Schwelm A."/>
            <person name="Schijlen E."/>
            <person name="Sun H."/>
            <person name="van den Burg H.A."/>
            <person name="van Ham R.C.H.J."/>
            <person name="Zhang S."/>
            <person name="Goodwin S.B."/>
            <person name="Grigoriev I.V."/>
            <person name="Collemare J."/>
            <person name="Bradshaw R.E."/>
        </authorList>
    </citation>
    <scope>NUCLEOTIDE SEQUENCE [LARGE SCALE GENOMIC DNA]</scope>
    <source>
        <strain evidence="5">NZE10 / CBS 128990</strain>
    </source>
</reference>
<organism evidence="4 5">
    <name type="scientific">Dothistroma septosporum (strain NZE10 / CBS 128990)</name>
    <name type="common">Red band needle blight fungus</name>
    <name type="synonym">Mycosphaerella pini</name>
    <dbReference type="NCBI Taxonomy" id="675120"/>
    <lineage>
        <taxon>Eukaryota</taxon>
        <taxon>Fungi</taxon>
        <taxon>Dikarya</taxon>
        <taxon>Ascomycota</taxon>
        <taxon>Pezizomycotina</taxon>
        <taxon>Dothideomycetes</taxon>
        <taxon>Dothideomycetidae</taxon>
        <taxon>Mycosphaerellales</taxon>
        <taxon>Mycosphaerellaceae</taxon>
        <taxon>Dothistroma</taxon>
    </lineage>
</organism>
<name>N1PHS5_DOTSN</name>
<dbReference type="eggNOG" id="KOG4177">
    <property type="taxonomic scope" value="Eukaryota"/>
</dbReference>
<dbReference type="OMA" id="LFVWIDT"/>
<dbReference type="InterPro" id="IPR058525">
    <property type="entry name" value="DUF8212"/>
</dbReference>
<dbReference type="HOGENOM" id="CLU_000288_138_11_1"/>
<evidence type="ECO:0000256" key="1">
    <source>
        <dbReference type="SAM" id="MobiDB-lite"/>
    </source>
</evidence>
<dbReference type="Proteomes" id="UP000016933">
    <property type="component" value="Unassembled WGS sequence"/>
</dbReference>